<gene>
    <name evidence="9" type="ORF">DPX16_2606</name>
</gene>
<dbReference type="GO" id="GO:0012505">
    <property type="term" value="C:endomembrane system"/>
    <property type="evidence" value="ECO:0007669"/>
    <property type="project" value="UniProtKB-SubCell"/>
</dbReference>
<evidence type="ECO:0000256" key="7">
    <source>
        <dbReference type="SAM" id="MobiDB-lite"/>
    </source>
</evidence>
<accession>A0A3N0Y4H6</accession>
<dbReference type="AlphaFoldDB" id="A0A3N0Y4H6"/>
<comment type="subcellular location">
    <subcellularLocation>
        <location evidence="1">Endomembrane system</location>
        <topology evidence="1">Peripheral membrane protein</topology>
    </subcellularLocation>
    <subcellularLocation>
        <location evidence="2">Secreted</location>
    </subcellularLocation>
</comment>
<evidence type="ECO:0000313" key="9">
    <source>
        <dbReference type="EMBL" id="ROL41106.1"/>
    </source>
</evidence>
<evidence type="ECO:0000256" key="1">
    <source>
        <dbReference type="ARBA" id="ARBA00004184"/>
    </source>
</evidence>
<dbReference type="InterPro" id="IPR050633">
    <property type="entry name" value="Neuropilin_MCO_CoagFactor"/>
</dbReference>
<evidence type="ECO:0000259" key="8">
    <source>
        <dbReference type="PROSITE" id="PS50022"/>
    </source>
</evidence>
<dbReference type="SMART" id="SM00231">
    <property type="entry name" value="FA58C"/>
    <property type="match status" value="1"/>
</dbReference>
<name>A0A3N0Y4H6_ANAGA</name>
<feature type="region of interest" description="Disordered" evidence="7">
    <location>
        <begin position="1"/>
        <end position="24"/>
    </location>
</feature>
<evidence type="ECO:0000256" key="6">
    <source>
        <dbReference type="ARBA" id="ARBA00023157"/>
    </source>
</evidence>
<dbReference type="Proteomes" id="UP000281406">
    <property type="component" value="Unassembled WGS sequence"/>
</dbReference>
<evidence type="ECO:0000256" key="2">
    <source>
        <dbReference type="ARBA" id="ARBA00004613"/>
    </source>
</evidence>
<dbReference type="PROSITE" id="PS50022">
    <property type="entry name" value="FA58C_3"/>
    <property type="match status" value="1"/>
</dbReference>
<proteinExistence type="predicted"/>
<comment type="caution">
    <text evidence="9">The sequence shown here is derived from an EMBL/GenBank/DDBJ whole genome shotgun (WGS) entry which is preliminary data.</text>
</comment>
<dbReference type="GO" id="GO:0005886">
    <property type="term" value="C:plasma membrane"/>
    <property type="evidence" value="ECO:0007669"/>
    <property type="project" value="TreeGrafter"/>
</dbReference>
<keyword evidence="6" id="KW-1015">Disulfide bond</keyword>
<reference evidence="9 10" key="1">
    <citation type="submission" date="2018-10" db="EMBL/GenBank/DDBJ databases">
        <title>Genome assembly for a Yunnan-Guizhou Plateau 3E fish, Anabarilius grahami (Regan), and its evolutionary and genetic applications.</title>
        <authorList>
            <person name="Jiang W."/>
        </authorList>
    </citation>
    <scope>NUCLEOTIDE SEQUENCE [LARGE SCALE GENOMIC DNA]</scope>
    <source>
        <strain evidence="9">AG-KIZ</strain>
        <tissue evidence="9">Muscle</tissue>
    </source>
</reference>
<dbReference type="CDD" id="cd00057">
    <property type="entry name" value="FA58C"/>
    <property type="match status" value="1"/>
</dbReference>
<dbReference type="SUPFAM" id="SSF49785">
    <property type="entry name" value="Galactose-binding domain-like"/>
    <property type="match status" value="1"/>
</dbReference>
<dbReference type="EMBL" id="RJVU01052173">
    <property type="protein sequence ID" value="ROL41106.1"/>
    <property type="molecule type" value="Genomic_DNA"/>
</dbReference>
<protein>
    <submittedName>
        <fullName evidence="9">Coagulation factor VIII</fullName>
    </submittedName>
</protein>
<keyword evidence="3" id="KW-0964">Secreted</keyword>
<dbReference type="FunFam" id="2.60.120.260:FF:000002">
    <property type="entry name" value="Coagulation factor VIII"/>
    <property type="match status" value="1"/>
</dbReference>
<feature type="domain" description="F5/8 type C" evidence="8">
    <location>
        <begin position="57"/>
        <end position="211"/>
    </location>
</feature>
<dbReference type="GO" id="GO:0038023">
    <property type="term" value="F:signaling receptor activity"/>
    <property type="evidence" value="ECO:0007669"/>
    <property type="project" value="TreeGrafter"/>
</dbReference>
<dbReference type="PANTHER" id="PTHR46806:SF5">
    <property type="entry name" value="F5_8 TYPE C DOMAIN-CONTAINING PROTEIN"/>
    <property type="match status" value="1"/>
</dbReference>
<dbReference type="Gene3D" id="2.60.120.260">
    <property type="entry name" value="Galactose-binding domain-like"/>
    <property type="match status" value="1"/>
</dbReference>
<dbReference type="OrthoDB" id="2121828at2759"/>
<dbReference type="PANTHER" id="PTHR46806">
    <property type="entry name" value="F5/8 TYPE C DOMAIN-CONTAINING PROTEIN"/>
    <property type="match status" value="1"/>
</dbReference>
<keyword evidence="4" id="KW-0130">Cell adhesion</keyword>
<keyword evidence="10" id="KW-1185">Reference proteome</keyword>
<evidence type="ECO:0000313" key="10">
    <source>
        <dbReference type="Proteomes" id="UP000281406"/>
    </source>
</evidence>
<dbReference type="GO" id="GO:0005576">
    <property type="term" value="C:extracellular region"/>
    <property type="evidence" value="ECO:0007669"/>
    <property type="project" value="UniProtKB-SubCell"/>
</dbReference>
<evidence type="ECO:0000256" key="4">
    <source>
        <dbReference type="ARBA" id="ARBA00022889"/>
    </source>
</evidence>
<evidence type="ECO:0000256" key="5">
    <source>
        <dbReference type="ARBA" id="ARBA00023136"/>
    </source>
</evidence>
<evidence type="ECO:0000256" key="3">
    <source>
        <dbReference type="ARBA" id="ARBA00022525"/>
    </source>
</evidence>
<dbReference type="Pfam" id="PF00754">
    <property type="entry name" value="F5_F8_type_C"/>
    <property type="match status" value="1"/>
</dbReference>
<keyword evidence="5" id="KW-0472">Membrane</keyword>
<sequence length="217" mass="24693">MIRWPDGPTSSNVDSTFRIGRKKADEDQLQPTVWNTLRKLSRPTKKNCPTADRRLGCSMPLGMERRSIPSSSISASSFLNKWLLSWSPDLARLHQEGRANAWRPKTNNPHEWLQVDFLSMKRVTGLVTQGARAVLKLMMVTEFTVSISNNGHSWTSVKEQGTDSEKIFEGNSEHDEEALNMFDPPLFARFIRIHPKGWVNDIALRLEFLGCDTQPTL</sequence>
<organism evidence="9 10">
    <name type="scientific">Anabarilius grahami</name>
    <name type="common">Kanglang fish</name>
    <name type="synonym">Barilius grahami</name>
    <dbReference type="NCBI Taxonomy" id="495550"/>
    <lineage>
        <taxon>Eukaryota</taxon>
        <taxon>Metazoa</taxon>
        <taxon>Chordata</taxon>
        <taxon>Craniata</taxon>
        <taxon>Vertebrata</taxon>
        <taxon>Euteleostomi</taxon>
        <taxon>Actinopterygii</taxon>
        <taxon>Neopterygii</taxon>
        <taxon>Teleostei</taxon>
        <taxon>Ostariophysi</taxon>
        <taxon>Cypriniformes</taxon>
        <taxon>Xenocyprididae</taxon>
        <taxon>Xenocypridinae</taxon>
        <taxon>Xenocypridinae incertae sedis</taxon>
        <taxon>Anabarilius</taxon>
    </lineage>
</organism>
<dbReference type="InterPro" id="IPR000421">
    <property type="entry name" value="FA58C"/>
</dbReference>
<dbReference type="InterPro" id="IPR008979">
    <property type="entry name" value="Galactose-bd-like_sf"/>
</dbReference>
<dbReference type="GO" id="GO:0007155">
    <property type="term" value="P:cell adhesion"/>
    <property type="evidence" value="ECO:0007669"/>
    <property type="project" value="UniProtKB-KW"/>
</dbReference>